<comment type="similarity">
    <text evidence="1">Belongs to the LysR transcriptional regulatory family.</text>
</comment>
<dbReference type="Pfam" id="PF03466">
    <property type="entry name" value="LysR_substrate"/>
    <property type="match status" value="1"/>
</dbReference>
<dbReference type="EMBL" id="JBHRSD010000001">
    <property type="protein sequence ID" value="MFC3030938.1"/>
    <property type="molecule type" value="Genomic_DNA"/>
</dbReference>
<dbReference type="Proteomes" id="UP001595453">
    <property type="component" value="Unassembled WGS sequence"/>
</dbReference>
<keyword evidence="4" id="KW-0804">Transcription</keyword>
<dbReference type="PANTHER" id="PTHR30537:SF5">
    <property type="entry name" value="HTH-TYPE TRANSCRIPTIONAL ACTIVATOR TTDR-RELATED"/>
    <property type="match status" value="1"/>
</dbReference>
<dbReference type="Gene3D" id="3.40.190.290">
    <property type="match status" value="1"/>
</dbReference>
<sequence length="301" mass="33567">MITINANSLKLLAIFAKVVETGSFAAAAQQLGSSRSRISEQVSLLEHQLNVRLLQRSTRQLRLTQEGQTVFDKAQQLELILNDINHSLAEPEPSGKVRITMTHDVAHRFLLPLLPELSQRFRQVTLDLVIDDNPLDLIEQQLDLGIRVGFPKDAALVARPLHQDSFALFASPAFLGRYGEPFDIKSLESLPWVCLRQQSATGLQSYYQGAQQVTVQPQHFHLCDSPLLLQHMAIAGLGVASLFPSTVAKEIRSGQLRRIMPSLASEPLVFSLVYPSRKHVAKRTRAVIDFLLNHAIFNQNG</sequence>
<dbReference type="InterPro" id="IPR036388">
    <property type="entry name" value="WH-like_DNA-bd_sf"/>
</dbReference>
<proteinExistence type="inferred from homology"/>
<keyword evidence="3" id="KW-0238">DNA-binding</keyword>
<dbReference type="SUPFAM" id="SSF46785">
    <property type="entry name" value="Winged helix' DNA-binding domain"/>
    <property type="match status" value="1"/>
</dbReference>
<evidence type="ECO:0000313" key="7">
    <source>
        <dbReference type="Proteomes" id="UP001595453"/>
    </source>
</evidence>
<dbReference type="InterPro" id="IPR000847">
    <property type="entry name" value="LysR_HTH_N"/>
</dbReference>
<evidence type="ECO:0000313" key="6">
    <source>
        <dbReference type="EMBL" id="MFC3030938.1"/>
    </source>
</evidence>
<dbReference type="RefSeq" id="WP_377119637.1">
    <property type="nucleotide sequence ID" value="NZ_JBHRSD010000001.1"/>
</dbReference>
<protein>
    <submittedName>
        <fullName evidence="6">LysR family transcriptional regulator</fullName>
    </submittedName>
</protein>
<reference evidence="7" key="1">
    <citation type="journal article" date="2019" name="Int. J. Syst. Evol. Microbiol.">
        <title>The Global Catalogue of Microorganisms (GCM) 10K type strain sequencing project: providing services to taxonomists for standard genome sequencing and annotation.</title>
        <authorList>
            <consortium name="The Broad Institute Genomics Platform"/>
            <consortium name="The Broad Institute Genome Sequencing Center for Infectious Disease"/>
            <person name="Wu L."/>
            <person name="Ma J."/>
        </authorList>
    </citation>
    <scope>NUCLEOTIDE SEQUENCE [LARGE SCALE GENOMIC DNA]</scope>
    <source>
        <strain evidence="7">KCTC 42730</strain>
    </source>
</reference>
<comment type="caution">
    <text evidence="6">The sequence shown here is derived from an EMBL/GenBank/DDBJ whole genome shotgun (WGS) entry which is preliminary data.</text>
</comment>
<dbReference type="InterPro" id="IPR036390">
    <property type="entry name" value="WH_DNA-bd_sf"/>
</dbReference>
<dbReference type="PANTHER" id="PTHR30537">
    <property type="entry name" value="HTH-TYPE TRANSCRIPTIONAL REGULATOR"/>
    <property type="match status" value="1"/>
</dbReference>
<dbReference type="CDD" id="cd08422">
    <property type="entry name" value="PBP2_CrgA_like"/>
    <property type="match status" value="1"/>
</dbReference>
<evidence type="ECO:0000256" key="4">
    <source>
        <dbReference type="ARBA" id="ARBA00023163"/>
    </source>
</evidence>
<evidence type="ECO:0000256" key="3">
    <source>
        <dbReference type="ARBA" id="ARBA00023125"/>
    </source>
</evidence>
<feature type="domain" description="HTH lysR-type" evidence="5">
    <location>
        <begin position="7"/>
        <end position="64"/>
    </location>
</feature>
<dbReference type="InterPro" id="IPR005119">
    <property type="entry name" value="LysR_subst-bd"/>
</dbReference>
<dbReference type="Pfam" id="PF00126">
    <property type="entry name" value="HTH_1"/>
    <property type="match status" value="1"/>
</dbReference>
<gene>
    <name evidence="6" type="ORF">ACFOEE_00135</name>
</gene>
<evidence type="ECO:0000256" key="2">
    <source>
        <dbReference type="ARBA" id="ARBA00023015"/>
    </source>
</evidence>
<organism evidence="6 7">
    <name type="scientific">Pseudoalteromonas fenneropenaei</name>
    <dbReference type="NCBI Taxonomy" id="1737459"/>
    <lineage>
        <taxon>Bacteria</taxon>
        <taxon>Pseudomonadati</taxon>
        <taxon>Pseudomonadota</taxon>
        <taxon>Gammaproteobacteria</taxon>
        <taxon>Alteromonadales</taxon>
        <taxon>Pseudoalteromonadaceae</taxon>
        <taxon>Pseudoalteromonas</taxon>
    </lineage>
</organism>
<dbReference type="SUPFAM" id="SSF53850">
    <property type="entry name" value="Periplasmic binding protein-like II"/>
    <property type="match status" value="1"/>
</dbReference>
<keyword evidence="2" id="KW-0805">Transcription regulation</keyword>
<accession>A0ABV7CDW2</accession>
<dbReference type="Gene3D" id="1.10.10.10">
    <property type="entry name" value="Winged helix-like DNA-binding domain superfamily/Winged helix DNA-binding domain"/>
    <property type="match status" value="1"/>
</dbReference>
<dbReference type="PROSITE" id="PS50931">
    <property type="entry name" value="HTH_LYSR"/>
    <property type="match status" value="1"/>
</dbReference>
<name>A0ABV7CDW2_9GAMM</name>
<evidence type="ECO:0000259" key="5">
    <source>
        <dbReference type="PROSITE" id="PS50931"/>
    </source>
</evidence>
<evidence type="ECO:0000256" key="1">
    <source>
        <dbReference type="ARBA" id="ARBA00009437"/>
    </source>
</evidence>
<dbReference type="InterPro" id="IPR058163">
    <property type="entry name" value="LysR-type_TF_proteobact-type"/>
</dbReference>
<keyword evidence="7" id="KW-1185">Reference proteome</keyword>